<organism evidence="2 3">
    <name type="scientific">Burkholderia gladioli (strain BSR3)</name>
    <dbReference type="NCBI Taxonomy" id="999541"/>
    <lineage>
        <taxon>Bacteria</taxon>
        <taxon>Pseudomonadati</taxon>
        <taxon>Pseudomonadota</taxon>
        <taxon>Betaproteobacteria</taxon>
        <taxon>Burkholderiales</taxon>
        <taxon>Burkholderiaceae</taxon>
        <taxon>Burkholderia</taxon>
    </lineage>
</organism>
<proteinExistence type="predicted"/>
<dbReference type="AlphaFoldDB" id="F2LQF8"/>
<dbReference type="InterPro" id="IPR036514">
    <property type="entry name" value="SGNH_hydro_sf"/>
</dbReference>
<dbReference type="Proteomes" id="UP000008316">
    <property type="component" value="Chromosome 2"/>
</dbReference>
<dbReference type="eggNOG" id="ENOG502ZC6D">
    <property type="taxonomic scope" value="Bacteria"/>
</dbReference>
<dbReference type="GO" id="GO:0016788">
    <property type="term" value="F:hydrolase activity, acting on ester bonds"/>
    <property type="evidence" value="ECO:0007669"/>
    <property type="project" value="UniProtKB-ARBA"/>
</dbReference>
<protein>
    <recommendedName>
        <fullName evidence="4">SGNH/GDSL hydrolase family protein</fullName>
    </recommendedName>
</protein>
<evidence type="ECO:0000313" key="2">
    <source>
        <dbReference type="EMBL" id="AEA64818.1"/>
    </source>
</evidence>
<feature type="region of interest" description="Disordered" evidence="1">
    <location>
        <begin position="101"/>
        <end position="131"/>
    </location>
</feature>
<feature type="compositionally biased region" description="Low complexity" evidence="1">
    <location>
        <begin position="104"/>
        <end position="131"/>
    </location>
</feature>
<reference evidence="2 3" key="1">
    <citation type="journal article" date="2011" name="J. Bacteriol.">
        <title>Complete genome sequence of Burkholderia gladioli BSR3.</title>
        <authorList>
            <person name="Seo Y.S."/>
            <person name="Lim J."/>
            <person name="Choi B.S."/>
            <person name="Kim H."/>
            <person name="Goo E."/>
            <person name="Lee B."/>
            <person name="Lim J.S."/>
            <person name="Choi I.Y."/>
            <person name="Moon J.S."/>
            <person name="Kim J."/>
            <person name="Hwang I."/>
        </authorList>
    </citation>
    <scope>NUCLEOTIDE SEQUENCE [LARGE SCALE GENOMIC DNA]</scope>
    <source>
        <strain evidence="2 3">BSR3</strain>
    </source>
</reference>
<sequence length="459" mass="46725">MTDGSPVRRAHRPLRRCARNDPGAPLGEDRRGIACDARLRIVAVRQGAESSRQQGDAQSADRPIGGAVVIDKRIFPRAAALAGAWGAAVFALAGCGGGDGGGSAPAVNPSSTASSPPSSSSSSSASSSSSPGVQHILFVGDSFTHGRYTPVRPYHSGGAAGSSSASTLVVDENYGQAGARAELEPGPWGGIPAIFAQLAAEAGLRYDVHIEAISQTSLSKNFAAASGVIAQPGWNAVVLQELSTKPLPTVLTGSSISNPKDFCASVQTIERAVHGAAPHANVYLYEPWARADLAQALAGNTGAAGFATQYQSALGALSDANHDAYYNAASTDGAIAGVAPVGEAWRLAWNQGVANPNPFASSSLPLLWYGINAVNDPQISSPDYLHPDVDGAYLAGLVLFAQVTGTDVTRFGGNETAAQQLGVPATLAARLQQIAAQAVKQASAAPLNASAPAPCTQSQ</sequence>
<gene>
    <name evidence="2" type="ordered locus">bgla_2g23880</name>
</gene>
<accession>F2LQF8</accession>
<evidence type="ECO:0008006" key="4">
    <source>
        <dbReference type="Google" id="ProtNLM"/>
    </source>
</evidence>
<feature type="compositionally biased region" description="Basic residues" evidence="1">
    <location>
        <begin position="8"/>
        <end position="17"/>
    </location>
</feature>
<keyword evidence="3" id="KW-1185">Reference proteome</keyword>
<dbReference type="EMBL" id="CP002600">
    <property type="protein sequence ID" value="AEA64818.1"/>
    <property type="molecule type" value="Genomic_DNA"/>
</dbReference>
<name>F2LQF8_BURGS</name>
<dbReference type="KEGG" id="bgd:bgla_2g23880"/>
<evidence type="ECO:0000256" key="1">
    <source>
        <dbReference type="SAM" id="MobiDB-lite"/>
    </source>
</evidence>
<dbReference type="HOGENOM" id="CLU_053479_0_0_4"/>
<dbReference type="STRING" id="999541.bgla_2g23880"/>
<dbReference type="RefSeq" id="WP_013691144.1">
    <property type="nucleotide sequence ID" value="NC_015376.1"/>
</dbReference>
<evidence type="ECO:0000313" key="3">
    <source>
        <dbReference type="Proteomes" id="UP000008316"/>
    </source>
</evidence>
<feature type="region of interest" description="Disordered" evidence="1">
    <location>
        <begin position="1"/>
        <end position="30"/>
    </location>
</feature>
<dbReference type="Gene3D" id="3.40.50.1110">
    <property type="entry name" value="SGNH hydrolase"/>
    <property type="match status" value="1"/>
</dbReference>